<dbReference type="AlphaFoldDB" id="A0A290QGD3"/>
<protein>
    <submittedName>
        <fullName evidence="2">Spermine synthase</fullName>
    </submittedName>
</protein>
<evidence type="ECO:0000313" key="2">
    <source>
        <dbReference type="EMBL" id="ATC62942.1"/>
    </source>
</evidence>
<accession>A0A290QGD3</accession>
<dbReference type="SUPFAM" id="SSF53335">
    <property type="entry name" value="S-adenosyl-L-methionine-dependent methyltransferases"/>
    <property type="match status" value="1"/>
</dbReference>
<sequence length="238" mass="25502">MKPNITLAETKTPNGARMTLVEHDGHFCIRVNGQQLMHSAVTTSEVELGTLGCEHFARKKNAPRVLIGGLGLGFTLKAVLEAVGPAATVHVAELFSEIVAWNRTHLLPLNGKLLADPRVTVFEEDVRAVLSRAARAPYDVIMLDIDNGTTAMVSDGNNELYSPGGIRQIATALKPGGRAAVWSASPDAPLADRLKRAGLTVKPVASRVYATARRSAYMIYLADKLPSAARTSTKPPSR</sequence>
<dbReference type="Proteomes" id="UP000217265">
    <property type="component" value="Chromosome"/>
</dbReference>
<organism evidence="2 3">
    <name type="scientific">Nibricoccus aquaticus</name>
    <dbReference type="NCBI Taxonomy" id="2576891"/>
    <lineage>
        <taxon>Bacteria</taxon>
        <taxon>Pseudomonadati</taxon>
        <taxon>Verrucomicrobiota</taxon>
        <taxon>Opitutia</taxon>
        <taxon>Opitutales</taxon>
        <taxon>Opitutaceae</taxon>
        <taxon>Nibricoccus</taxon>
    </lineage>
</organism>
<dbReference type="Gene3D" id="3.40.50.150">
    <property type="entry name" value="Vaccinia Virus protein VP39"/>
    <property type="match status" value="1"/>
</dbReference>
<dbReference type="InterPro" id="IPR029063">
    <property type="entry name" value="SAM-dependent_MTases_sf"/>
</dbReference>
<evidence type="ECO:0000256" key="1">
    <source>
        <dbReference type="ARBA" id="ARBA00023115"/>
    </source>
</evidence>
<reference evidence="2 3" key="1">
    <citation type="submission" date="2017-09" db="EMBL/GenBank/DDBJ databases">
        <title>Complete genome sequence of Verrucomicrobial strain HZ-65, isolated from freshwater.</title>
        <authorList>
            <person name="Choi A."/>
        </authorList>
    </citation>
    <scope>NUCLEOTIDE SEQUENCE [LARGE SCALE GENOMIC DNA]</scope>
    <source>
        <strain evidence="2 3">HZ-65</strain>
    </source>
</reference>
<name>A0A290QGD3_9BACT</name>
<keyword evidence="1" id="KW-0620">Polyamine biosynthesis</keyword>
<proteinExistence type="predicted"/>
<dbReference type="RefSeq" id="WP_096054577.1">
    <property type="nucleotide sequence ID" value="NZ_CP023344.1"/>
</dbReference>
<dbReference type="GO" id="GO:0006596">
    <property type="term" value="P:polyamine biosynthetic process"/>
    <property type="evidence" value="ECO:0007669"/>
    <property type="project" value="UniProtKB-KW"/>
</dbReference>
<dbReference type="KEGG" id="vbh:CMV30_02615"/>
<dbReference type="PANTHER" id="PTHR43317:SF3">
    <property type="entry name" value="BLR2883 PROTEIN"/>
    <property type="match status" value="1"/>
</dbReference>
<dbReference type="EMBL" id="CP023344">
    <property type="protein sequence ID" value="ATC62942.1"/>
    <property type="molecule type" value="Genomic_DNA"/>
</dbReference>
<dbReference type="PANTHER" id="PTHR43317">
    <property type="entry name" value="THERMOSPERMINE SYNTHASE ACAULIS5"/>
    <property type="match status" value="1"/>
</dbReference>
<evidence type="ECO:0000313" key="3">
    <source>
        <dbReference type="Proteomes" id="UP000217265"/>
    </source>
</evidence>
<dbReference type="OrthoDB" id="9793351at2"/>
<keyword evidence="3" id="KW-1185">Reference proteome</keyword>
<gene>
    <name evidence="2" type="ORF">CMV30_02615</name>
</gene>